<dbReference type="PANTHER" id="PTHR18901:SF38">
    <property type="entry name" value="PSEUDOURIDINE-5'-PHOSPHATASE"/>
    <property type="match status" value="1"/>
</dbReference>
<dbReference type="InterPro" id="IPR006439">
    <property type="entry name" value="HAD-SF_hydro_IA"/>
</dbReference>
<dbReference type="InterPro" id="IPR023214">
    <property type="entry name" value="HAD_sf"/>
</dbReference>
<accession>A0AB74U263</accession>
<dbReference type="Gene3D" id="1.10.150.240">
    <property type="entry name" value="Putative phosphatase, domain 2"/>
    <property type="match status" value="1"/>
</dbReference>
<evidence type="ECO:0000313" key="1">
    <source>
        <dbReference type="EMBL" id="XBC49210.1"/>
    </source>
</evidence>
<dbReference type="Pfam" id="PF13419">
    <property type="entry name" value="HAD_2"/>
    <property type="match status" value="1"/>
</dbReference>
<sequence>MKPVIKAVIFDMDGLIFDSERLYAKANVKTAKTLGMDKDEAYFYQFVGIGAQDMAERMKEAFDDALIDEFFRLGEKDAHELLLHGEVPTQPGLHELLDYLDGAGIKKVIASSSEVHMIDVMTKNAGIRDRFSAIHGGDQVEQTKPAPDIFELAWSTLGVSKDETLVLEDSINGVRAAHAAGIPVIMVPDTVEPTDEVHDKTLAVLDSLAEVKQWLTQHHSIKS</sequence>
<dbReference type="SFLD" id="SFLDS00003">
    <property type="entry name" value="Haloacid_Dehalogenase"/>
    <property type="match status" value="1"/>
</dbReference>
<dbReference type="SUPFAM" id="SSF56784">
    <property type="entry name" value="HAD-like"/>
    <property type="match status" value="1"/>
</dbReference>
<dbReference type="NCBIfam" id="TIGR01509">
    <property type="entry name" value="HAD-SF-IA-v3"/>
    <property type="match status" value="1"/>
</dbReference>
<dbReference type="InterPro" id="IPR036412">
    <property type="entry name" value="HAD-like_sf"/>
</dbReference>
<protein>
    <submittedName>
        <fullName evidence="1">HAD family phosphatase</fullName>
    </submittedName>
</protein>
<dbReference type="SFLD" id="SFLDG01135">
    <property type="entry name" value="C1.5.6:_HAD__Beta-PGM__Phospha"/>
    <property type="match status" value="1"/>
</dbReference>
<dbReference type="InterPro" id="IPR041492">
    <property type="entry name" value="HAD_2"/>
</dbReference>
<reference evidence="1" key="1">
    <citation type="submission" date="2023-12" db="EMBL/GenBank/DDBJ databases">
        <title>Dolosigranulum savutii sp. nov. isolated from human upper respiratory samples collected in Botswana.</title>
        <authorList>
            <person name="Kelly M.S."/>
        </authorList>
    </citation>
    <scope>NUCLEOTIDE SEQUENCE</scope>
    <source>
        <strain evidence="1">MSK294</strain>
    </source>
</reference>
<gene>
    <name evidence="1" type="ORF">VUQ06_06910</name>
</gene>
<proteinExistence type="predicted"/>
<dbReference type="Gene3D" id="3.40.50.1000">
    <property type="entry name" value="HAD superfamily/HAD-like"/>
    <property type="match status" value="1"/>
</dbReference>
<name>A0AB74U263_9LACT</name>
<organism evidence="1">
    <name type="scientific">Dolosigranulum savutiense</name>
    <dbReference type="NCBI Taxonomy" id="3110288"/>
    <lineage>
        <taxon>Bacteria</taxon>
        <taxon>Bacillati</taxon>
        <taxon>Bacillota</taxon>
        <taxon>Bacilli</taxon>
        <taxon>Lactobacillales</taxon>
        <taxon>Carnobacteriaceae</taxon>
        <taxon>Dolosigranulum</taxon>
    </lineage>
</organism>
<dbReference type="SFLD" id="SFLDG01129">
    <property type="entry name" value="C1.5:_HAD__Beta-PGM__Phosphata"/>
    <property type="match status" value="1"/>
</dbReference>
<dbReference type="InterPro" id="IPR023198">
    <property type="entry name" value="PGP-like_dom2"/>
</dbReference>
<dbReference type="RefSeq" id="WP_347301261.1">
    <property type="nucleotide sequence ID" value="NZ_CP142435.1"/>
</dbReference>
<dbReference type="PANTHER" id="PTHR18901">
    <property type="entry name" value="2-DEOXYGLUCOSE-6-PHOSPHATE PHOSPHATASE 2"/>
    <property type="match status" value="1"/>
</dbReference>
<dbReference type="PRINTS" id="PR00413">
    <property type="entry name" value="HADHALOGNASE"/>
</dbReference>
<dbReference type="AlphaFoldDB" id="A0AB74U263"/>
<dbReference type="EMBL" id="CP142435">
    <property type="protein sequence ID" value="XBC49210.1"/>
    <property type="molecule type" value="Genomic_DNA"/>
</dbReference>
<dbReference type="KEGG" id="dst:VUQ06_06910"/>
<dbReference type="CDD" id="cd07505">
    <property type="entry name" value="HAD_BPGM-like"/>
    <property type="match status" value="1"/>
</dbReference>